<dbReference type="InterPro" id="IPR028910">
    <property type="entry name" value="Tox-PL-2_dom"/>
</dbReference>
<dbReference type="Proteomes" id="UP000738376">
    <property type="component" value="Unassembled WGS sequence"/>
</dbReference>
<gene>
    <name evidence="2" type="ORF">HC246_03395</name>
</gene>
<evidence type="ECO:0000313" key="3">
    <source>
        <dbReference type="Proteomes" id="UP000738376"/>
    </source>
</evidence>
<dbReference type="Pfam" id="PF15643">
    <property type="entry name" value="Tox-PL-2"/>
    <property type="match status" value="1"/>
</dbReference>
<reference evidence="2 3" key="1">
    <citation type="submission" date="2020-03" db="EMBL/GenBank/DDBJ databases">
        <title>Draft Genome Sequence of 2-Methylisoborneol Producing Pseudanabaena yagii Strain GIHE-NHR1 Isolated from North Han River in South Korea.</title>
        <authorList>
            <person name="Jeong J."/>
        </authorList>
    </citation>
    <scope>NUCLEOTIDE SEQUENCE [LARGE SCALE GENOMIC DNA]</scope>
    <source>
        <strain evidence="2 3">GIHE-NHR1</strain>
    </source>
</reference>
<name>A0ABX1LLS5_9CYAN</name>
<sequence>MERQEEIWQAIGRITINFPLLECDKCALTVMRWLKKRGIEAKILRLRTKRRSENFITSNRYGLEESITENGTHYGVEVMGKVFDNLSAEGLSREDWIKDFSCLSGSFIVDELTTL</sequence>
<accession>A0ABX1LLS5</accession>
<keyword evidence="3" id="KW-1185">Reference proteome</keyword>
<dbReference type="RefSeq" id="WP_169362157.1">
    <property type="nucleotide sequence ID" value="NZ_JAAVJL010000001.1"/>
</dbReference>
<protein>
    <recommendedName>
        <fullName evidence="1">Tox-PL-2 domain-containing protein</fullName>
    </recommendedName>
</protein>
<proteinExistence type="predicted"/>
<feature type="domain" description="Tox-PL-2" evidence="1">
    <location>
        <begin position="7"/>
        <end position="100"/>
    </location>
</feature>
<evidence type="ECO:0000313" key="2">
    <source>
        <dbReference type="EMBL" id="NMF57082.1"/>
    </source>
</evidence>
<comment type="caution">
    <text evidence="2">The sequence shown here is derived from an EMBL/GenBank/DDBJ whole genome shotgun (WGS) entry which is preliminary data.</text>
</comment>
<dbReference type="EMBL" id="JAAVJL010000001">
    <property type="protein sequence ID" value="NMF57082.1"/>
    <property type="molecule type" value="Genomic_DNA"/>
</dbReference>
<organism evidence="2 3">
    <name type="scientific">Pseudanabaena yagii GIHE-NHR1</name>
    <dbReference type="NCBI Taxonomy" id="2722753"/>
    <lineage>
        <taxon>Bacteria</taxon>
        <taxon>Bacillati</taxon>
        <taxon>Cyanobacteriota</taxon>
        <taxon>Cyanophyceae</taxon>
        <taxon>Pseudanabaenales</taxon>
        <taxon>Pseudanabaenaceae</taxon>
        <taxon>Pseudanabaena</taxon>
        <taxon>Pseudanabaena yagii</taxon>
    </lineage>
</organism>
<evidence type="ECO:0000259" key="1">
    <source>
        <dbReference type="Pfam" id="PF15643"/>
    </source>
</evidence>